<dbReference type="GO" id="GO:0000160">
    <property type="term" value="P:phosphorelay signal transduction system"/>
    <property type="evidence" value="ECO:0007669"/>
    <property type="project" value="InterPro"/>
</dbReference>
<dbReference type="InterPro" id="IPR039420">
    <property type="entry name" value="WalR-like"/>
</dbReference>
<dbReference type="InterPro" id="IPR001789">
    <property type="entry name" value="Sig_transdc_resp-reg_receiver"/>
</dbReference>
<dbReference type="SUPFAM" id="SSF46894">
    <property type="entry name" value="C-terminal effector domain of the bipartite response regulators"/>
    <property type="match status" value="1"/>
</dbReference>
<evidence type="ECO:0000259" key="5">
    <source>
        <dbReference type="PROSITE" id="PS50110"/>
    </source>
</evidence>
<dbReference type="InterPro" id="IPR016032">
    <property type="entry name" value="Sig_transdc_resp-reg_C-effctor"/>
</dbReference>
<dbReference type="Gene3D" id="3.40.50.2300">
    <property type="match status" value="1"/>
</dbReference>
<proteinExistence type="predicted"/>
<dbReference type="InterPro" id="IPR011006">
    <property type="entry name" value="CheY-like_superfamily"/>
</dbReference>
<dbReference type="Pfam" id="PF00196">
    <property type="entry name" value="GerE"/>
    <property type="match status" value="1"/>
</dbReference>
<organism evidence="6 7">
    <name type="scientific">Azospira restricta</name>
    <dbReference type="NCBI Taxonomy" id="404405"/>
    <lineage>
        <taxon>Bacteria</taxon>
        <taxon>Pseudomonadati</taxon>
        <taxon>Pseudomonadota</taxon>
        <taxon>Betaproteobacteria</taxon>
        <taxon>Rhodocyclales</taxon>
        <taxon>Rhodocyclaceae</taxon>
        <taxon>Azospira</taxon>
    </lineage>
</organism>
<keyword evidence="1 3" id="KW-0597">Phosphoprotein</keyword>
<dbReference type="InterPro" id="IPR058245">
    <property type="entry name" value="NreC/VraR/RcsB-like_REC"/>
</dbReference>
<dbReference type="GO" id="GO:0003677">
    <property type="term" value="F:DNA binding"/>
    <property type="evidence" value="ECO:0007669"/>
    <property type="project" value="UniProtKB-KW"/>
</dbReference>
<keyword evidence="7" id="KW-1185">Reference proteome</keyword>
<evidence type="ECO:0000256" key="2">
    <source>
        <dbReference type="ARBA" id="ARBA00023125"/>
    </source>
</evidence>
<name>A0A974SN35_9RHOO</name>
<dbReference type="PROSITE" id="PS50043">
    <property type="entry name" value="HTH_LUXR_2"/>
    <property type="match status" value="1"/>
</dbReference>
<dbReference type="SMART" id="SM00448">
    <property type="entry name" value="REC"/>
    <property type="match status" value="1"/>
</dbReference>
<reference evidence="6" key="1">
    <citation type="submission" date="2020-11" db="EMBL/GenBank/DDBJ databases">
        <title>Azospira restricta DSM 18626 genome sequence.</title>
        <authorList>
            <person name="Moe W.M."/>
        </authorList>
    </citation>
    <scope>NUCLEOTIDE SEQUENCE</scope>
    <source>
        <strain evidence="6">DSM 18626</strain>
    </source>
</reference>
<feature type="domain" description="HTH luxR-type" evidence="4">
    <location>
        <begin position="148"/>
        <end position="213"/>
    </location>
</feature>
<evidence type="ECO:0000256" key="1">
    <source>
        <dbReference type="ARBA" id="ARBA00022553"/>
    </source>
</evidence>
<evidence type="ECO:0000259" key="4">
    <source>
        <dbReference type="PROSITE" id="PS50043"/>
    </source>
</evidence>
<feature type="domain" description="Response regulatory" evidence="5">
    <location>
        <begin position="11"/>
        <end position="126"/>
    </location>
</feature>
<dbReference type="InterPro" id="IPR000792">
    <property type="entry name" value="Tscrpt_reg_LuxR_C"/>
</dbReference>
<dbReference type="PANTHER" id="PTHR43214">
    <property type="entry name" value="TWO-COMPONENT RESPONSE REGULATOR"/>
    <property type="match status" value="1"/>
</dbReference>
<feature type="modified residue" description="4-aspartylphosphate" evidence="3">
    <location>
        <position position="61"/>
    </location>
</feature>
<protein>
    <submittedName>
        <fullName evidence="6">Response regulator transcription factor</fullName>
    </submittedName>
</protein>
<dbReference type="PROSITE" id="PS50110">
    <property type="entry name" value="RESPONSE_REGULATORY"/>
    <property type="match status" value="1"/>
</dbReference>
<dbReference type="SMART" id="SM00421">
    <property type="entry name" value="HTH_LUXR"/>
    <property type="match status" value="1"/>
</dbReference>
<dbReference type="SUPFAM" id="SSF52172">
    <property type="entry name" value="CheY-like"/>
    <property type="match status" value="1"/>
</dbReference>
<evidence type="ECO:0000256" key="3">
    <source>
        <dbReference type="PROSITE-ProRule" id="PRU00169"/>
    </source>
</evidence>
<dbReference type="Proteomes" id="UP000663444">
    <property type="component" value="Chromosome"/>
</dbReference>
<accession>A0A974SN35</accession>
<dbReference type="PRINTS" id="PR00038">
    <property type="entry name" value="HTHLUXR"/>
</dbReference>
<dbReference type="GO" id="GO:0006355">
    <property type="term" value="P:regulation of DNA-templated transcription"/>
    <property type="evidence" value="ECO:0007669"/>
    <property type="project" value="InterPro"/>
</dbReference>
<dbReference type="EMBL" id="CP064781">
    <property type="protein sequence ID" value="QRJ63067.1"/>
    <property type="molecule type" value="Genomic_DNA"/>
</dbReference>
<dbReference type="KEGG" id="ares:IWH25_15135"/>
<dbReference type="Pfam" id="PF00072">
    <property type="entry name" value="Response_reg"/>
    <property type="match status" value="1"/>
</dbReference>
<evidence type="ECO:0000313" key="6">
    <source>
        <dbReference type="EMBL" id="QRJ63067.1"/>
    </source>
</evidence>
<sequence length="217" mass="23179">MTTNTHLRGCRILLADDHAVVRLGFRLLLEGAGGEVVGEADSGEAALRRFDELTPDVLVMDVSMPGMGGLATLERLRAAHPAARVLMLSAHHDAVIPVRALRLGACGYLCKRAAPEEFVRAVRQVATGQRYLDPELAPAVALAQLSGAADPVAALTEKEFAVFLKLAEGHSVNEVAEKFFLSPSTVGTHLYHIKQKLNLQNAAEMALLAVRSGLVEA</sequence>
<dbReference type="AlphaFoldDB" id="A0A974SN35"/>
<keyword evidence="2" id="KW-0238">DNA-binding</keyword>
<dbReference type="PROSITE" id="PS00622">
    <property type="entry name" value="HTH_LUXR_1"/>
    <property type="match status" value="1"/>
</dbReference>
<dbReference type="CDD" id="cd17535">
    <property type="entry name" value="REC_NarL-like"/>
    <property type="match status" value="1"/>
</dbReference>
<dbReference type="RefSeq" id="WP_203386595.1">
    <property type="nucleotide sequence ID" value="NZ_CP064781.1"/>
</dbReference>
<evidence type="ECO:0000313" key="7">
    <source>
        <dbReference type="Proteomes" id="UP000663444"/>
    </source>
</evidence>
<dbReference type="PANTHER" id="PTHR43214:SF43">
    <property type="entry name" value="TWO-COMPONENT RESPONSE REGULATOR"/>
    <property type="match status" value="1"/>
</dbReference>
<dbReference type="CDD" id="cd06170">
    <property type="entry name" value="LuxR_C_like"/>
    <property type="match status" value="1"/>
</dbReference>
<gene>
    <name evidence="6" type="ORF">IWH25_15135</name>
</gene>